<dbReference type="AlphaFoldDB" id="A0A4R7BWQ2"/>
<reference evidence="3 4" key="1">
    <citation type="submission" date="2019-03" db="EMBL/GenBank/DDBJ databases">
        <title>Genomic Encyclopedia of Type Strains, Phase IV (KMG-IV): sequencing the most valuable type-strain genomes for metagenomic binning, comparative biology and taxonomic classification.</title>
        <authorList>
            <person name="Goeker M."/>
        </authorList>
    </citation>
    <scope>NUCLEOTIDE SEQUENCE [LARGE SCALE GENOMIC DNA]</scope>
    <source>
        <strain evidence="3 4">DSM 25903</strain>
    </source>
</reference>
<dbReference type="EMBL" id="SNZR01000013">
    <property type="protein sequence ID" value="TDR90304.1"/>
    <property type="molecule type" value="Genomic_DNA"/>
</dbReference>
<feature type="compositionally biased region" description="Basic residues" evidence="1">
    <location>
        <begin position="1"/>
        <end position="11"/>
    </location>
</feature>
<dbReference type="Proteomes" id="UP000295122">
    <property type="component" value="Unassembled WGS sequence"/>
</dbReference>
<dbReference type="Pfam" id="PF02796">
    <property type="entry name" value="HTH_7"/>
    <property type="match status" value="1"/>
</dbReference>
<accession>A0A4R7BWQ2</accession>
<evidence type="ECO:0000259" key="2">
    <source>
        <dbReference type="Pfam" id="PF02796"/>
    </source>
</evidence>
<evidence type="ECO:0000313" key="3">
    <source>
        <dbReference type="EMBL" id="TDR90304.1"/>
    </source>
</evidence>
<dbReference type="GO" id="GO:0003677">
    <property type="term" value="F:DNA binding"/>
    <property type="evidence" value="ECO:0007669"/>
    <property type="project" value="InterPro"/>
</dbReference>
<dbReference type="GO" id="GO:0000150">
    <property type="term" value="F:DNA strand exchange activity"/>
    <property type="evidence" value="ECO:0007669"/>
    <property type="project" value="InterPro"/>
</dbReference>
<sequence length="151" mass="16666">MPMRTRARRSGSKGGRPSKMDPDKVQRVEEMKACGISDEAIAERLTLSRTTLLKHYGRALRVGRHRRRAELNEIVWREARAGKSWAVKMLKADMEAAEAEEDFLGGAKAEQPAAPKPPKLGKKEIAQQEAVTAAEGTDWGTDLEVPGATMQ</sequence>
<feature type="region of interest" description="Disordered" evidence="1">
    <location>
        <begin position="129"/>
        <end position="151"/>
    </location>
</feature>
<proteinExistence type="predicted"/>
<name>A0A4R7BWQ2_9HYPH</name>
<organism evidence="3 4">
    <name type="scientific">Enterovirga rhinocerotis</name>
    <dbReference type="NCBI Taxonomy" id="1339210"/>
    <lineage>
        <taxon>Bacteria</taxon>
        <taxon>Pseudomonadati</taxon>
        <taxon>Pseudomonadota</taxon>
        <taxon>Alphaproteobacteria</taxon>
        <taxon>Hyphomicrobiales</taxon>
        <taxon>Methylobacteriaceae</taxon>
        <taxon>Enterovirga</taxon>
    </lineage>
</organism>
<evidence type="ECO:0000313" key="4">
    <source>
        <dbReference type="Proteomes" id="UP000295122"/>
    </source>
</evidence>
<evidence type="ECO:0000256" key="1">
    <source>
        <dbReference type="SAM" id="MobiDB-lite"/>
    </source>
</evidence>
<protein>
    <submittedName>
        <fullName evidence="3">Helix-turn-helix resolvase-like protein</fullName>
    </submittedName>
</protein>
<feature type="region of interest" description="Disordered" evidence="1">
    <location>
        <begin position="1"/>
        <end position="26"/>
    </location>
</feature>
<dbReference type="InterPro" id="IPR009057">
    <property type="entry name" value="Homeodomain-like_sf"/>
</dbReference>
<dbReference type="SUPFAM" id="SSF46689">
    <property type="entry name" value="Homeodomain-like"/>
    <property type="match status" value="1"/>
</dbReference>
<keyword evidence="4" id="KW-1185">Reference proteome</keyword>
<comment type="caution">
    <text evidence="3">The sequence shown here is derived from an EMBL/GenBank/DDBJ whole genome shotgun (WGS) entry which is preliminary data.</text>
</comment>
<dbReference type="InterPro" id="IPR006120">
    <property type="entry name" value="Resolvase_HTH_dom"/>
</dbReference>
<feature type="domain" description="Resolvase HTH" evidence="2">
    <location>
        <begin position="15"/>
        <end position="54"/>
    </location>
</feature>
<gene>
    <name evidence="3" type="ORF">EV668_3150</name>
</gene>